<keyword evidence="2" id="KW-0597">Phosphoprotein</keyword>
<evidence type="ECO:0000313" key="12">
    <source>
        <dbReference type="EMBL" id="CAF3998979.1"/>
    </source>
</evidence>
<keyword evidence="7 8" id="KW-0496">Mitochondrion</keyword>
<feature type="domain" description="Branched-chain alpha-ketoacid dehydrogenase kinase/Pyruvate dehydrogenase kinase N-terminal" evidence="10">
    <location>
        <begin position="110"/>
        <end position="189"/>
    </location>
</feature>
<evidence type="ECO:0000256" key="9">
    <source>
        <dbReference type="SAM" id="MobiDB-lite"/>
    </source>
</evidence>
<keyword evidence="3 8" id="KW-0808">Transferase</keyword>
<dbReference type="Pfam" id="PF10436">
    <property type="entry name" value="BCDHK_Adom3"/>
    <property type="match status" value="2"/>
</dbReference>
<comment type="similarity">
    <text evidence="1 8">Belongs to the PDK/BCKDK protein kinase family.</text>
</comment>
<dbReference type="Gene3D" id="3.30.565.10">
    <property type="entry name" value="Histidine kinase-like ATPase, C-terminal domain"/>
    <property type="match status" value="2"/>
</dbReference>
<evidence type="ECO:0000256" key="3">
    <source>
        <dbReference type="ARBA" id="ARBA00022679"/>
    </source>
</evidence>
<dbReference type="InterPro" id="IPR036784">
    <property type="entry name" value="AK/P_DHK_N_sf"/>
</dbReference>
<evidence type="ECO:0000313" key="11">
    <source>
        <dbReference type="EMBL" id="CAF1236637.1"/>
    </source>
</evidence>
<dbReference type="GO" id="GO:0004740">
    <property type="term" value="F:pyruvate dehydrogenase (acetyl-transferring) kinase activity"/>
    <property type="evidence" value="ECO:0007669"/>
    <property type="project" value="TreeGrafter"/>
</dbReference>
<keyword evidence="5 8" id="KW-0418">Kinase</keyword>
<evidence type="ECO:0000256" key="2">
    <source>
        <dbReference type="ARBA" id="ARBA00022553"/>
    </source>
</evidence>
<evidence type="ECO:0000259" key="10">
    <source>
        <dbReference type="Pfam" id="PF10436"/>
    </source>
</evidence>
<dbReference type="GO" id="GO:0010906">
    <property type="term" value="P:regulation of glucose metabolic process"/>
    <property type="evidence" value="ECO:0007669"/>
    <property type="project" value="TreeGrafter"/>
</dbReference>
<dbReference type="SUPFAM" id="SSF55874">
    <property type="entry name" value="ATPase domain of HSP90 chaperone/DNA topoisomerase II/histidine kinase"/>
    <property type="match status" value="1"/>
</dbReference>
<keyword evidence="13" id="KW-1185">Reference proteome</keyword>
<feature type="non-terminal residue" evidence="11">
    <location>
        <position position="1"/>
    </location>
</feature>
<feature type="domain" description="Branched-chain alpha-ketoacid dehydrogenase kinase/Pyruvate dehydrogenase kinase N-terminal" evidence="10">
    <location>
        <begin position="68"/>
        <end position="106"/>
    </location>
</feature>
<dbReference type="InterPro" id="IPR036890">
    <property type="entry name" value="HATPase_C_sf"/>
</dbReference>
<dbReference type="SUPFAM" id="SSF69012">
    <property type="entry name" value="alpha-ketoacid dehydrogenase kinase, N-terminal domain"/>
    <property type="match status" value="1"/>
</dbReference>
<dbReference type="GO" id="GO:0005524">
    <property type="term" value="F:ATP binding"/>
    <property type="evidence" value="ECO:0007669"/>
    <property type="project" value="UniProtKB-UniRule"/>
</dbReference>
<dbReference type="EMBL" id="CAJNOQ010009883">
    <property type="protein sequence ID" value="CAF1236637.1"/>
    <property type="molecule type" value="Genomic_DNA"/>
</dbReference>
<gene>
    <name evidence="11" type="ORF">GPM918_LOCUS25448</name>
    <name evidence="12" type="ORF">SRO942_LOCUS25454</name>
</gene>
<sequence>KVSNTSDHGSKETIKCPDGSSENNNDQHPYYQNVKMIRDKYLKNITVTSFYSQSAVEQAAAKSPTRVTPLTMIAQFLHKDLPIRLAHRIDDFRNLPFVVACNPLLLELIKLMEQDKAFTELLRHTLDSSSDTLPLLAEGFRETRRHIKEETLIKDFLDRSLSSRLAMRILIEHHIQLHADKPNYVGAICMSFSPKKLIEKSAELVTKLCRAQYGISPEVRLDGHVNSSFPFIPIPLNYIVPEMLKNAFRIRDRGGGIKRSELKKIFDYHFTTTDSKADSNLMSYANYTNDNVFDELILRGSSKMSGYGFGVPTSRAYCEYFSGSLSIETMFGIGTDIYIRLGLLTSEKNVIRL</sequence>
<dbReference type="OrthoDB" id="3264224at2759"/>
<evidence type="ECO:0000256" key="7">
    <source>
        <dbReference type="ARBA" id="ARBA00023128"/>
    </source>
</evidence>
<comment type="caution">
    <text evidence="11">The sequence shown here is derived from an EMBL/GenBank/DDBJ whole genome shotgun (WGS) entry which is preliminary data.</text>
</comment>
<dbReference type="EMBL" id="CAJOBC010009888">
    <property type="protein sequence ID" value="CAF3998979.1"/>
    <property type="molecule type" value="Genomic_DNA"/>
</dbReference>
<keyword evidence="4 8" id="KW-0547">Nucleotide-binding</keyword>
<dbReference type="PANTHER" id="PTHR11947">
    <property type="entry name" value="PYRUVATE DEHYDROGENASE KINASE"/>
    <property type="match status" value="1"/>
</dbReference>
<feature type="region of interest" description="Disordered" evidence="9">
    <location>
        <begin position="1"/>
        <end position="28"/>
    </location>
</feature>
<dbReference type="Proteomes" id="UP000681722">
    <property type="component" value="Unassembled WGS sequence"/>
</dbReference>
<dbReference type="AlphaFoldDB" id="A0A814Z1N8"/>
<dbReference type="Proteomes" id="UP000663829">
    <property type="component" value="Unassembled WGS sequence"/>
</dbReference>
<proteinExistence type="inferred from homology"/>
<dbReference type="GO" id="GO:0005759">
    <property type="term" value="C:mitochondrial matrix"/>
    <property type="evidence" value="ECO:0007669"/>
    <property type="project" value="UniProtKB-SubCell"/>
</dbReference>
<dbReference type="Gene3D" id="1.20.140.20">
    <property type="entry name" value="Alpha-ketoacid/pyruvate dehydrogenase kinase, N-terminal domain"/>
    <property type="match status" value="1"/>
</dbReference>
<evidence type="ECO:0000256" key="1">
    <source>
        <dbReference type="ARBA" id="ARBA00006155"/>
    </source>
</evidence>
<evidence type="ECO:0000256" key="6">
    <source>
        <dbReference type="ARBA" id="ARBA00022840"/>
    </source>
</evidence>
<evidence type="ECO:0000256" key="8">
    <source>
        <dbReference type="RuleBase" id="RU366032"/>
    </source>
</evidence>
<dbReference type="InterPro" id="IPR018955">
    <property type="entry name" value="BCDHK/PDK_N"/>
</dbReference>
<evidence type="ECO:0000256" key="4">
    <source>
        <dbReference type="ARBA" id="ARBA00022741"/>
    </source>
</evidence>
<reference evidence="11" key="1">
    <citation type="submission" date="2021-02" db="EMBL/GenBank/DDBJ databases">
        <authorList>
            <person name="Nowell W R."/>
        </authorList>
    </citation>
    <scope>NUCLEOTIDE SEQUENCE</scope>
</reference>
<dbReference type="EC" id="2.7.11.-" evidence="8"/>
<protein>
    <recommendedName>
        <fullName evidence="8">Protein-serine/threonine kinase</fullName>
        <ecNumber evidence="8">2.7.11.-</ecNumber>
    </recommendedName>
</protein>
<comment type="subcellular location">
    <subcellularLocation>
        <location evidence="8">Mitochondrion matrix</location>
    </subcellularLocation>
</comment>
<keyword evidence="6 8" id="KW-0067">ATP-binding</keyword>
<evidence type="ECO:0000256" key="5">
    <source>
        <dbReference type="ARBA" id="ARBA00022777"/>
    </source>
</evidence>
<evidence type="ECO:0000313" key="13">
    <source>
        <dbReference type="Proteomes" id="UP000663829"/>
    </source>
</evidence>
<name>A0A814Z1N8_9BILA</name>
<organism evidence="11 13">
    <name type="scientific">Didymodactylos carnosus</name>
    <dbReference type="NCBI Taxonomy" id="1234261"/>
    <lineage>
        <taxon>Eukaryota</taxon>
        <taxon>Metazoa</taxon>
        <taxon>Spiralia</taxon>
        <taxon>Gnathifera</taxon>
        <taxon>Rotifera</taxon>
        <taxon>Eurotatoria</taxon>
        <taxon>Bdelloidea</taxon>
        <taxon>Philodinida</taxon>
        <taxon>Philodinidae</taxon>
        <taxon>Didymodactylos</taxon>
    </lineage>
</organism>
<accession>A0A814Z1N8</accession>
<dbReference type="InterPro" id="IPR039028">
    <property type="entry name" value="BCKD/PDK"/>
</dbReference>
<dbReference type="PANTHER" id="PTHR11947:SF20">
    <property type="entry name" value="[3-METHYL-2-OXOBUTANOATE DEHYDROGENASE [LIPOAMIDE]] KINASE, MITOCHONDRIAL"/>
    <property type="match status" value="1"/>
</dbReference>